<evidence type="ECO:0000313" key="2">
    <source>
        <dbReference type="Proteomes" id="UP000499080"/>
    </source>
</evidence>
<accession>A0A4Y2K3T7</accession>
<proteinExistence type="predicted"/>
<gene>
    <name evidence="1" type="ORF">AVEN_13962_1</name>
</gene>
<name>A0A4Y2K3T7_ARAVE</name>
<keyword evidence="2" id="KW-1185">Reference proteome</keyword>
<sequence length="89" mass="10164">MPQAYAELLTYLELYSRSKALAKISWRHPPAHSWYRIEGPGASIHFNGDRKDQTALARLASDHLKALRFSQIQYMHKVQHDCGHSATST</sequence>
<comment type="caution">
    <text evidence="1">The sequence shown here is derived from an EMBL/GenBank/DDBJ whole genome shotgun (WGS) entry which is preliminary data.</text>
</comment>
<organism evidence="1 2">
    <name type="scientific">Araneus ventricosus</name>
    <name type="common">Orbweaver spider</name>
    <name type="synonym">Epeira ventricosa</name>
    <dbReference type="NCBI Taxonomy" id="182803"/>
    <lineage>
        <taxon>Eukaryota</taxon>
        <taxon>Metazoa</taxon>
        <taxon>Ecdysozoa</taxon>
        <taxon>Arthropoda</taxon>
        <taxon>Chelicerata</taxon>
        <taxon>Arachnida</taxon>
        <taxon>Araneae</taxon>
        <taxon>Araneomorphae</taxon>
        <taxon>Entelegynae</taxon>
        <taxon>Araneoidea</taxon>
        <taxon>Araneidae</taxon>
        <taxon>Araneus</taxon>
    </lineage>
</organism>
<protein>
    <submittedName>
        <fullName evidence="1">Uncharacterized protein</fullName>
    </submittedName>
</protein>
<evidence type="ECO:0000313" key="1">
    <source>
        <dbReference type="EMBL" id="GBM96485.1"/>
    </source>
</evidence>
<dbReference type="AlphaFoldDB" id="A0A4Y2K3T7"/>
<dbReference type="EMBL" id="BGPR01004147">
    <property type="protein sequence ID" value="GBM96485.1"/>
    <property type="molecule type" value="Genomic_DNA"/>
</dbReference>
<reference evidence="1 2" key="1">
    <citation type="journal article" date="2019" name="Sci. Rep.">
        <title>Orb-weaving spider Araneus ventricosus genome elucidates the spidroin gene catalogue.</title>
        <authorList>
            <person name="Kono N."/>
            <person name="Nakamura H."/>
            <person name="Ohtoshi R."/>
            <person name="Moran D.A.P."/>
            <person name="Shinohara A."/>
            <person name="Yoshida Y."/>
            <person name="Fujiwara M."/>
            <person name="Mori M."/>
            <person name="Tomita M."/>
            <person name="Arakawa K."/>
        </authorList>
    </citation>
    <scope>NUCLEOTIDE SEQUENCE [LARGE SCALE GENOMIC DNA]</scope>
</reference>
<dbReference type="Proteomes" id="UP000499080">
    <property type="component" value="Unassembled WGS sequence"/>
</dbReference>